<dbReference type="EMBL" id="CP109019">
    <property type="protein sequence ID" value="WUT87611.1"/>
    <property type="molecule type" value="Genomic_DNA"/>
</dbReference>
<accession>A0ABZ1XXA9</accession>
<evidence type="ECO:0000313" key="1">
    <source>
        <dbReference type="EMBL" id="WUT87611.1"/>
    </source>
</evidence>
<proteinExistence type="predicted"/>
<dbReference type="GO" id="GO:0003743">
    <property type="term" value="F:translation initiation factor activity"/>
    <property type="evidence" value="ECO:0007669"/>
    <property type="project" value="UniProtKB-KW"/>
</dbReference>
<keyword evidence="1" id="KW-0648">Protein biosynthesis</keyword>
<protein>
    <submittedName>
        <fullName evidence="1">Translation initiation factor 2</fullName>
    </submittedName>
</protein>
<dbReference type="RefSeq" id="WP_419248842.1">
    <property type="nucleotide sequence ID" value="NZ_CP109019.1"/>
</dbReference>
<organism evidence="1 2">
    <name type="scientific">Streptomyces melanogenes</name>
    <dbReference type="NCBI Taxonomy" id="67326"/>
    <lineage>
        <taxon>Bacteria</taxon>
        <taxon>Bacillati</taxon>
        <taxon>Actinomycetota</taxon>
        <taxon>Actinomycetes</taxon>
        <taxon>Kitasatosporales</taxon>
        <taxon>Streptomycetaceae</taxon>
        <taxon>Streptomyces</taxon>
    </lineage>
</organism>
<sequence length="530" mass="56260">MLDVLPVFAGDERITRLFTLVPGSDFGADALSVIDSLGGRTVPWSEASGHAYDLVVVASPKGELSLLRGPQVLLPHGAGFNKSIPGEGSADSASGLDPAYLRRNHAPIALHALAHPEQIARLAATNPQAARHAKVIGDPTLERVLASSSLRERYRAALGTGARELLVLVSTWGPESLIRQHPGLPALLATQLPYDEYQLALIVHPNERSLLGTYELAERLAPALDAGMVLADPHEEWASVLIAANALVTDHGSAALYYCATQDRPVVSVHRAGGELIPGSPMDVLLCRVPQLGRAEGIVDALRAYRPGPARAAARLAFARHGEAAGLLRTEVYALLGLAPPAHRVAPRLLPSPAPATRVPAAFDVRVEATTDGVRISRHPAGTGPPGHHLAVEHGAADERLARSASLLYRRPIPTSEAPLDLAWTADGWTRHALSAYPNCRSAAVLLPSGRCLLRVRGHARTYAVQVEPRPEDGRIVRLDPAVALSAVHASLVAGRSPSADAIRMSCLVGERAFRVTFRPATDAEEAQVL</sequence>
<name>A0ABZ1XXA9_9ACTN</name>
<dbReference type="Proteomes" id="UP001432060">
    <property type="component" value="Chromosome"/>
</dbReference>
<gene>
    <name evidence="1" type="ORF">OG515_18535</name>
</gene>
<evidence type="ECO:0000313" key="2">
    <source>
        <dbReference type="Proteomes" id="UP001432060"/>
    </source>
</evidence>
<reference evidence="1" key="1">
    <citation type="submission" date="2022-10" db="EMBL/GenBank/DDBJ databases">
        <title>The complete genomes of actinobacterial strains from the NBC collection.</title>
        <authorList>
            <person name="Joergensen T.S."/>
            <person name="Alvarez Arevalo M."/>
            <person name="Sterndorff E.B."/>
            <person name="Faurdal D."/>
            <person name="Vuksanovic O."/>
            <person name="Mourched A.-S."/>
            <person name="Charusanti P."/>
            <person name="Shaw S."/>
            <person name="Blin K."/>
            <person name="Weber T."/>
        </authorList>
    </citation>
    <scope>NUCLEOTIDE SEQUENCE</scope>
    <source>
        <strain evidence="1">NBC_00668</strain>
    </source>
</reference>
<keyword evidence="1" id="KW-0396">Initiation factor</keyword>
<dbReference type="SUPFAM" id="SSF53756">
    <property type="entry name" value="UDP-Glycosyltransferase/glycogen phosphorylase"/>
    <property type="match status" value="1"/>
</dbReference>
<keyword evidence="2" id="KW-1185">Reference proteome</keyword>